<accession>A0A1B1K778</accession>
<protein>
    <submittedName>
        <fullName evidence="1">Uncharacterized protein</fullName>
    </submittedName>
</protein>
<dbReference type="RefSeq" id="WP_065491255.1">
    <property type="nucleotide sequence ID" value="NZ_CP009111.1"/>
</dbReference>
<reference evidence="1 2" key="1">
    <citation type="submission" date="2014-07" db="EMBL/GenBank/DDBJ databases">
        <authorList>
            <person name="Zhang J.E."/>
            <person name="Yang H."/>
            <person name="Guo J."/>
            <person name="Deng Z."/>
            <person name="Luo H."/>
            <person name="Luo M."/>
            <person name="Zhao B."/>
        </authorList>
    </citation>
    <scope>NUCLEOTIDE SEQUENCE [LARGE SCALE GENOMIC DNA]</scope>
    <source>
        <strain evidence="1 2">1CP</strain>
    </source>
</reference>
<sequence length="422" mass="44741">MSVIGVGPALDTGRAEGAVAALRTTSAVRERARQLLSRAREGDSLWFDVDDYALQTAAAEVADVTRARYPDLKIPYHSRWRHFEAGGVDRKAELDARLTALDAPGGRARAMIDLAVVSVLLDAGAGPDWHYHEVAGGQRFARSEGLGVASWHAFLGGLFSSDAAHPLQVDAAGLRGLDTDRLAEVFQAGPSNPLVGLDGRVLLLRRLGEALSAQPEVFGPQGRPGGLFDLLVAQQGAAPATVAAHDILSQLLTSLSGIWPAGNAIGAEPLGDCWRHAAVAGPGLTQGWMPFHKLSQWLSYSLLEPFQWAGVEVVGLDELTGLPEYRNGGLLLDTGVLRLHDPAWAAQSWTAGDELVVEWRALTVALLDELAPLVRARLGVDSRAMPLACVLEGGTWAAGRALAQRSRGGLPPLNVVSDGTVF</sequence>
<dbReference type="PANTHER" id="PTHR31687">
    <property type="match status" value="1"/>
</dbReference>
<dbReference type="Pfam" id="PF07958">
    <property type="entry name" value="DUF1688"/>
    <property type="match status" value="1"/>
</dbReference>
<dbReference type="EMBL" id="CP009111">
    <property type="protein sequence ID" value="ANS28494.1"/>
    <property type="molecule type" value="Genomic_DNA"/>
</dbReference>
<dbReference type="PATRIC" id="fig|37919.13.peg.3964"/>
<name>A0A1B1K778_RHOOP</name>
<organism evidence="1 2">
    <name type="scientific">Rhodococcus opacus</name>
    <name type="common">Nocardia opaca</name>
    <dbReference type="NCBI Taxonomy" id="37919"/>
    <lineage>
        <taxon>Bacteria</taxon>
        <taxon>Bacillati</taxon>
        <taxon>Actinomycetota</taxon>
        <taxon>Actinomycetes</taxon>
        <taxon>Mycobacteriales</taxon>
        <taxon>Nocardiaceae</taxon>
        <taxon>Rhodococcus</taxon>
    </lineage>
</organism>
<evidence type="ECO:0000313" key="1">
    <source>
        <dbReference type="EMBL" id="ANS28494.1"/>
    </source>
</evidence>
<dbReference type="AlphaFoldDB" id="A0A1B1K778"/>
<dbReference type="InterPro" id="IPR012469">
    <property type="entry name" value="DUF1688"/>
</dbReference>
<proteinExistence type="predicted"/>
<gene>
    <name evidence="1" type="ORF">R1CP_19050</name>
</gene>
<dbReference type="Proteomes" id="UP000186108">
    <property type="component" value="Chromosome"/>
</dbReference>
<evidence type="ECO:0000313" key="2">
    <source>
        <dbReference type="Proteomes" id="UP000186108"/>
    </source>
</evidence>
<dbReference type="PANTHER" id="PTHR31687:SF3">
    <property type="entry name" value="PROTEIN URG3"/>
    <property type="match status" value="1"/>
</dbReference>